<dbReference type="InterPro" id="IPR039417">
    <property type="entry name" value="Peptidase_C1A_papain-like"/>
</dbReference>
<dbReference type="PROSITE" id="PS00639">
    <property type="entry name" value="THIOL_PROTEASE_HIS"/>
    <property type="match status" value="1"/>
</dbReference>
<dbReference type="InterPro" id="IPR013201">
    <property type="entry name" value="Prot_inhib_I29"/>
</dbReference>
<dbReference type="Gene3D" id="3.90.70.10">
    <property type="entry name" value="Cysteine proteinases"/>
    <property type="match status" value="2"/>
</dbReference>
<dbReference type="Proteomes" id="UP000035681">
    <property type="component" value="Unplaced"/>
</dbReference>
<evidence type="ECO:0000259" key="9">
    <source>
        <dbReference type="SMART" id="SM00645"/>
    </source>
</evidence>
<dbReference type="FunFam" id="3.90.70.10:FF:000006">
    <property type="entry name" value="Cathepsin S"/>
    <property type="match status" value="1"/>
</dbReference>
<keyword evidence="11" id="KW-1185">Reference proteome</keyword>
<name>A0AAF5DFZ5_STRER</name>
<evidence type="ECO:0000256" key="4">
    <source>
        <dbReference type="ARBA" id="ARBA00022807"/>
    </source>
</evidence>
<dbReference type="GO" id="GO:0006508">
    <property type="term" value="P:proteolysis"/>
    <property type="evidence" value="ECO:0007669"/>
    <property type="project" value="UniProtKB-KW"/>
</dbReference>
<dbReference type="InterPro" id="IPR038765">
    <property type="entry name" value="Papain-like_cys_pep_sf"/>
</dbReference>
<evidence type="ECO:0000256" key="2">
    <source>
        <dbReference type="ARBA" id="ARBA00022670"/>
    </source>
</evidence>
<dbReference type="Pfam" id="PF08246">
    <property type="entry name" value="Inhibitor_I29"/>
    <property type="match status" value="1"/>
</dbReference>
<keyword evidence="6" id="KW-1015">Disulfide bond</keyword>
<feature type="transmembrane region" description="Helical" evidence="8">
    <location>
        <begin position="13"/>
        <end position="34"/>
    </location>
</feature>
<keyword evidence="8" id="KW-0472">Membrane</keyword>
<keyword evidence="8" id="KW-1133">Transmembrane helix</keyword>
<dbReference type="PRINTS" id="PR00705">
    <property type="entry name" value="PAPAIN"/>
</dbReference>
<dbReference type="InterPro" id="IPR000169">
    <property type="entry name" value="Pept_cys_AS"/>
</dbReference>
<evidence type="ECO:0000256" key="8">
    <source>
        <dbReference type="SAM" id="Phobius"/>
    </source>
</evidence>
<keyword evidence="4" id="KW-0788">Thiol protease</keyword>
<comment type="similarity">
    <text evidence="1">Belongs to the peptidase C1 family.</text>
</comment>
<sequence length="716" mass="82453">FYFILIYFFLPKMFAAISFTFTLLIFLSLFFMICGRNNILELKSNYYTNKLEKYTNKSIQLWNRYKTKYKKIYKNEEDEDIHMKEFFDKIKLISNHNRKAINGNELYYLNINHFTDYTSFDYQKMIGESFNVSSKIFNDKIILNKQVPVPKAIDWRHYGAVTDIKNQGLCGNGWIFASNGAIEAVWKGKTGNLISFSSQAVADCTKGDSCTGGWIDNAFEYSKHYGMIKENDYPYKFKKDGECNYTNHEIVGKISRWIQLQAGNEEYLKFYVGTVGPIVVGIDASLKTFQTYSYGIYDDSECGHTLNHVVLLIGYGKDDINGDYWIGKNSYGLSWGEQGYFRIRRGINRCGIALAAAAPIAYICLFILLIIVKINYGKYSFFENDLFFQTKKNISVNDLISTFFNNSDYNKINNDWKQYKIRFKKYFKNNSEEVIHKMEFFNIKNTIDKHNELFKKGKTSFQMMVNDMSDLTSSNYHRRRGLKFNKARFKVNQNEDLKLFGSNVSVPSSIDWREYNRVSPIQNQKDCGSCWIFAANGAMEGAYAKKTGKLYSLSVQQIADCTYGNACDGGWMITAYRYAKIRGLTTTKEYPYTGKDRKCNLKGKKLIRVIKKWINLGKNEERLKKVVGTIGPVAVGMDASLTSFKNYKSGIYDDPSCTNKLDHAVLIIGYGTDSVFGKYWIVKNSWGTSWGEKGYFKIKRGVNQCGIGEAPSYPIT</sequence>
<dbReference type="SMART" id="SM00848">
    <property type="entry name" value="Inhibitor_I29"/>
    <property type="match status" value="2"/>
</dbReference>
<dbReference type="InterPro" id="IPR000668">
    <property type="entry name" value="Peptidase_C1A_C"/>
</dbReference>
<dbReference type="SMART" id="SM00645">
    <property type="entry name" value="Pept_C1"/>
    <property type="match status" value="2"/>
</dbReference>
<keyword evidence="3" id="KW-0378">Hydrolase</keyword>
<protein>
    <recommendedName>
        <fullName evidence="7">Cathepsin L-like</fullName>
    </recommendedName>
</protein>
<dbReference type="SUPFAM" id="SSF54001">
    <property type="entry name" value="Cysteine proteinases"/>
    <property type="match status" value="2"/>
</dbReference>
<dbReference type="PROSITE" id="PS00139">
    <property type="entry name" value="THIOL_PROTEASE_CYS"/>
    <property type="match status" value="1"/>
</dbReference>
<dbReference type="FunFam" id="3.90.70.10:FF:000039">
    <property type="entry name" value="Cysteine proteinase 2, putative"/>
    <property type="match status" value="1"/>
</dbReference>
<dbReference type="Pfam" id="PF00112">
    <property type="entry name" value="Peptidase_C1"/>
    <property type="match status" value="2"/>
</dbReference>
<dbReference type="InterPro" id="IPR013128">
    <property type="entry name" value="Peptidase_C1A"/>
</dbReference>
<keyword evidence="2" id="KW-0645">Protease</keyword>
<feature type="domain" description="Cathepsin propeptide inhibitor" evidence="10">
    <location>
        <begin position="62"/>
        <end position="122"/>
    </location>
</feature>
<dbReference type="PANTHER" id="PTHR12411">
    <property type="entry name" value="CYSTEINE PROTEASE FAMILY C1-RELATED"/>
    <property type="match status" value="1"/>
</dbReference>
<evidence type="ECO:0000313" key="12">
    <source>
        <dbReference type="WBParaSite" id="TCONS_00011600.p1"/>
    </source>
</evidence>
<evidence type="ECO:0000259" key="10">
    <source>
        <dbReference type="SMART" id="SM00848"/>
    </source>
</evidence>
<evidence type="ECO:0000256" key="6">
    <source>
        <dbReference type="ARBA" id="ARBA00023157"/>
    </source>
</evidence>
<evidence type="ECO:0000256" key="1">
    <source>
        <dbReference type="ARBA" id="ARBA00008455"/>
    </source>
</evidence>
<feature type="domain" description="Cathepsin propeptide inhibitor" evidence="10">
    <location>
        <begin position="416"/>
        <end position="476"/>
    </location>
</feature>
<feature type="domain" description="Peptidase C1A papain C-terminal" evidence="9">
    <location>
        <begin position="506"/>
        <end position="715"/>
    </location>
</feature>
<dbReference type="GO" id="GO:0008234">
    <property type="term" value="F:cysteine-type peptidase activity"/>
    <property type="evidence" value="ECO:0007669"/>
    <property type="project" value="UniProtKB-KW"/>
</dbReference>
<feature type="domain" description="Peptidase C1A papain C-terminal" evidence="9">
    <location>
        <begin position="149"/>
        <end position="360"/>
    </location>
</feature>
<evidence type="ECO:0000256" key="7">
    <source>
        <dbReference type="ARBA" id="ARBA00069138"/>
    </source>
</evidence>
<organism evidence="11 12">
    <name type="scientific">Strongyloides stercoralis</name>
    <name type="common">Threadworm</name>
    <dbReference type="NCBI Taxonomy" id="6248"/>
    <lineage>
        <taxon>Eukaryota</taxon>
        <taxon>Metazoa</taxon>
        <taxon>Ecdysozoa</taxon>
        <taxon>Nematoda</taxon>
        <taxon>Chromadorea</taxon>
        <taxon>Rhabditida</taxon>
        <taxon>Tylenchina</taxon>
        <taxon>Panagrolaimomorpha</taxon>
        <taxon>Strongyloidoidea</taxon>
        <taxon>Strongyloididae</taxon>
        <taxon>Strongyloides</taxon>
    </lineage>
</organism>
<keyword evidence="8" id="KW-0812">Transmembrane</keyword>
<dbReference type="AlphaFoldDB" id="A0AAF5DFZ5"/>
<dbReference type="InterPro" id="IPR025661">
    <property type="entry name" value="Pept_asp_AS"/>
</dbReference>
<evidence type="ECO:0000256" key="5">
    <source>
        <dbReference type="ARBA" id="ARBA00023145"/>
    </source>
</evidence>
<dbReference type="CDD" id="cd02248">
    <property type="entry name" value="Peptidase_C1A"/>
    <property type="match status" value="2"/>
</dbReference>
<proteinExistence type="inferred from homology"/>
<dbReference type="WBParaSite" id="TCONS_00011600.p1">
    <property type="protein sequence ID" value="TCONS_00011600.p1"/>
    <property type="gene ID" value="XLOC_006179"/>
</dbReference>
<evidence type="ECO:0000256" key="3">
    <source>
        <dbReference type="ARBA" id="ARBA00022801"/>
    </source>
</evidence>
<dbReference type="PROSITE" id="PS00640">
    <property type="entry name" value="THIOL_PROTEASE_ASN"/>
    <property type="match status" value="1"/>
</dbReference>
<reference evidence="12" key="1">
    <citation type="submission" date="2024-02" db="UniProtKB">
        <authorList>
            <consortium name="WormBaseParasite"/>
        </authorList>
    </citation>
    <scope>IDENTIFICATION</scope>
</reference>
<dbReference type="InterPro" id="IPR025660">
    <property type="entry name" value="Pept_his_AS"/>
</dbReference>
<feature type="transmembrane region" description="Helical" evidence="8">
    <location>
        <begin position="352"/>
        <end position="372"/>
    </location>
</feature>
<accession>A0AAF5DFZ5</accession>
<keyword evidence="5" id="KW-0865">Zymogen</keyword>
<evidence type="ECO:0000313" key="11">
    <source>
        <dbReference type="Proteomes" id="UP000035681"/>
    </source>
</evidence>